<organism evidence="2 3">
    <name type="scientific">Virgisporangium aliadipatigenens</name>
    <dbReference type="NCBI Taxonomy" id="741659"/>
    <lineage>
        <taxon>Bacteria</taxon>
        <taxon>Bacillati</taxon>
        <taxon>Actinomycetota</taxon>
        <taxon>Actinomycetes</taxon>
        <taxon>Micromonosporales</taxon>
        <taxon>Micromonosporaceae</taxon>
        <taxon>Virgisporangium</taxon>
    </lineage>
</organism>
<keyword evidence="3" id="KW-1185">Reference proteome</keyword>
<reference evidence="2" key="1">
    <citation type="submission" date="2021-01" db="EMBL/GenBank/DDBJ databases">
        <title>Whole genome shotgun sequence of Virgisporangium aliadipatigenens NBRC 105644.</title>
        <authorList>
            <person name="Komaki H."/>
            <person name="Tamura T."/>
        </authorList>
    </citation>
    <scope>NUCLEOTIDE SEQUENCE</scope>
    <source>
        <strain evidence="2">NBRC 105644</strain>
    </source>
</reference>
<evidence type="ECO:0000256" key="1">
    <source>
        <dbReference type="SAM" id="Phobius"/>
    </source>
</evidence>
<keyword evidence="1" id="KW-0812">Transmembrane</keyword>
<evidence type="ECO:0000313" key="2">
    <source>
        <dbReference type="EMBL" id="GIJ50072.1"/>
    </source>
</evidence>
<sequence>MNRQILVRTGAGLAAAGLLAAVGALALPWLSYTVLTRRLPAGVAREGTVSVFDAPRGKWFLAALVILLALVAVAAFARGRARQVAGLVAPVLGLFAAALAVWTMTNTDSRHVTALLDLPRLNLTVESAPGGGFGVLAAAFLCFAGGLLSLGRYDR</sequence>
<keyword evidence="1" id="KW-0472">Membrane</keyword>
<protein>
    <submittedName>
        <fullName evidence="2">Uncharacterized protein</fullName>
    </submittedName>
</protein>
<feature type="transmembrane region" description="Helical" evidence="1">
    <location>
        <begin position="130"/>
        <end position="150"/>
    </location>
</feature>
<dbReference type="RefSeq" id="WP_203903513.1">
    <property type="nucleotide sequence ID" value="NZ_BOPF01000032.1"/>
</dbReference>
<proteinExistence type="predicted"/>
<dbReference type="AlphaFoldDB" id="A0A8J3YT19"/>
<dbReference type="EMBL" id="BOPF01000032">
    <property type="protein sequence ID" value="GIJ50072.1"/>
    <property type="molecule type" value="Genomic_DNA"/>
</dbReference>
<dbReference type="Proteomes" id="UP000619260">
    <property type="component" value="Unassembled WGS sequence"/>
</dbReference>
<name>A0A8J3YT19_9ACTN</name>
<gene>
    <name evidence="2" type="ORF">Val02_69580</name>
</gene>
<feature type="transmembrane region" description="Helical" evidence="1">
    <location>
        <begin position="84"/>
        <end position="105"/>
    </location>
</feature>
<keyword evidence="1" id="KW-1133">Transmembrane helix</keyword>
<comment type="caution">
    <text evidence="2">The sequence shown here is derived from an EMBL/GenBank/DDBJ whole genome shotgun (WGS) entry which is preliminary data.</text>
</comment>
<evidence type="ECO:0000313" key="3">
    <source>
        <dbReference type="Proteomes" id="UP000619260"/>
    </source>
</evidence>
<feature type="transmembrane region" description="Helical" evidence="1">
    <location>
        <begin position="59"/>
        <end position="77"/>
    </location>
</feature>
<accession>A0A8J3YT19</accession>